<dbReference type="Pfam" id="PF00795">
    <property type="entry name" value="CN_hydrolase"/>
    <property type="match status" value="1"/>
</dbReference>
<dbReference type="Proteomes" id="UP000522688">
    <property type="component" value="Unassembled WGS sequence"/>
</dbReference>
<dbReference type="GO" id="GO:0016787">
    <property type="term" value="F:hydrolase activity"/>
    <property type="evidence" value="ECO:0007669"/>
    <property type="project" value="UniProtKB-KW"/>
</dbReference>
<evidence type="ECO:0000313" key="4">
    <source>
        <dbReference type="EMBL" id="MBA8813728.1"/>
    </source>
</evidence>
<evidence type="ECO:0000259" key="2">
    <source>
        <dbReference type="PROSITE" id="PS50263"/>
    </source>
</evidence>
<evidence type="ECO:0000313" key="5">
    <source>
        <dbReference type="Proteomes" id="UP000321154"/>
    </source>
</evidence>
<dbReference type="EMBL" id="JACGWW010000002">
    <property type="protein sequence ID" value="MBA8813728.1"/>
    <property type="molecule type" value="Genomic_DNA"/>
</dbReference>
<evidence type="ECO:0000313" key="3">
    <source>
        <dbReference type="EMBL" id="GEK83375.1"/>
    </source>
</evidence>
<protein>
    <submittedName>
        <fullName evidence="3 4">Hydrolase</fullName>
    </submittedName>
</protein>
<proteinExistence type="inferred from homology"/>
<dbReference type="InterPro" id="IPR003010">
    <property type="entry name" value="C-N_Hydrolase"/>
</dbReference>
<dbReference type="AlphaFoldDB" id="A0A7W3JJ01"/>
<dbReference type="SUPFAM" id="SSF56317">
    <property type="entry name" value="Carbon-nitrogen hydrolase"/>
    <property type="match status" value="1"/>
</dbReference>
<dbReference type="PANTHER" id="PTHR23088:SF27">
    <property type="entry name" value="DEAMINATED GLUTATHIONE AMIDASE"/>
    <property type="match status" value="1"/>
</dbReference>
<keyword evidence="5" id="KW-1185">Reference proteome</keyword>
<dbReference type="OrthoDB" id="9811121at2"/>
<dbReference type="Proteomes" id="UP000321154">
    <property type="component" value="Unassembled WGS sequence"/>
</dbReference>
<accession>A0A7W3JJ01</accession>
<feature type="domain" description="CN hydrolase" evidence="2">
    <location>
        <begin position="1"/>
        <end position="247"/>
    </location>
</feature>
<dbReference type="PANTHER" id="PTHR23088">
    <property type="entry name" value="NITRILASE-RELATED"/>
    <property type="match status" value="1"/>
</dbReference>
<keyword evidence="4" id="KW-0378">Hydrolase</keyword>
<gene>
    <name evidence="4" type="ORF">FB463_001977</name>
    <name evidence="3" type="ORF">FFA01_16840</name>
</gene>
<dbReference type="RefSeq" id="WP_146854953.1">
    <property type="nucleotide sequence ID" value="NZ_BAAAHR010000008.1"/>
</dbReference>
<sequence>MRVALAQIISSADPQANLAEITTTTEAAVARGAELVVFPEAAMCAFGNDLGAVAEPLDGPWATALRALARRLGTTIVAGAFTPGSGGRVRNTLIVAGPTADTDDSYDKMHLFDAFGYAESDSVEGGERAVTVSVGETTVGLATCYDIRFSSLFLANAAAGARISIVCASWGAGPGKVEQWQLLARARAVDTTTVVVAVGQGDPASQGVEPVGAAPTGVGHSMVVSPFGVVLHELGAEPELLVVDVDLDAVDAARGSLPVLANQRFAVGALGD</sequence>
<dbReference type="InterPro" id="IPR036526">
    <property type="entry name" value="C-N_Hydrolase_sf"/>
</dbReference>
<name>A0A7W3JJ01_9MICO</name>
<dbReference type="EMBL" id="BJUV01000014">
    <property type="protein sequence ID" value="GEK83375.1"/>
    <property type="molecule type" value="Genomic_DNA"/>
</dbReference>
<comment type="similarity">
    <text evidence="1">Belongs to the carbon-nitrogen hydrolase superfamily. NIT1/NIT2 family.</text>
</comment>
<organism evidence="4 6">
    <name type="scientific">Frigoribacterium faeni</name>
    <dbReference type="NCBI Taxonomy" id="145483"/>
    <lineage>
        <taxon>Bacteria</taxon>
        <taxon>Bacillati</taxon>
        <taxon>Actinomycetota</taxon>
        <taxon>Actinomycetes</taxon>
        <taxon>Micrococcales</taxon>
        <taxon>Microbacteriaceae</taxon>
        <taxon>Frigoribacterium</taxon>
    </lineage>
</organism>
<reference evidence="4 6" key="2">
    <citation type="submission" date="2020-07" db="EMBL/GenBank/DDBJ databases">
        <title>Sequencing the genomes of 1000 actinobacteria strains.</title>
        <authorList>
            <person name="Klenk H.-P."/>
        </authorList>
    </citation>
    <scope>NUCLEOTIDE SEQUENCE [LARGE SCALE GENOMIC DNA]</scope>
    <source>
        <strain evidence="4 6">DSM 10309</strain>
    </source>
</reference>
<reference evidence="3 5" key="1">
    <citation type="submission" date="2019-07" db="EMBL/GenBank/DDBJ databases">
        <title>Whole genome shotgun sequence of Frigoribacterium faeni NBRC 103066.</title>
        <authorList>
            <person name="Hosoyama A."/>
            <person name="Uohara A."/>
            <person name="Ohji S."/>
            <person name="Ichikawa N."/>
        </authorList>
    </citation>
    <scope>NUCLEOTIDE SEQUENCE [LARGE SCALE GENOMIC DNA]</scope>
    <source>
        <strain evidence="3 5">NBRC 103066</strain>
    </source>
</reference>
<dbReference type="Gene3D" id="3.60.110.10">
    <property type="entry name" value="Carbon-nitrogen hydrolase"/>
    <property type="match status" value="1"/>
</dbReference>
<evidence type="ECO:0000256" key="1">
    <source>
        <dbReference type="ARBA" id="ARBA00010613"/>
    </source>
</evidence>
<dbReference type="PROSITE" id="PS50263">
    <property type="entry name" value="CN_HYDROLASE"/>
    <property type="match status" value="1"/>
</dbReference>
<comment type="caution">
    <text evidence="4">The sequence shown here is derived from an EMBL/GenBank/DDBJ whole genome shotgun (WGS) entry which is preliminary data.</text>
</comment>
<evidence type="ECO:0000313" key="6">
    <source>
        <dbReference type="Proteomes" id="UP000522688"/>
    </source>
</evidence>